<keyword evidence="3 8" id="KW-0597">Phosphoprotein</keyword>
<evidence type="ECO:0000256" key="1">
    <source>
        <dbReference type="ARBA" id="ARBA00004496"/>
    </source>
</evidence>
<accession>A0AAU7X877</accession>
<comment type="subcellular location">
    <subcellularLocation>
        <location evidence="1">Cytoplasm</location>
    </subcellularLocation>
</comment>
<dbReference type="PROSITE" id="PS51755">
    <property type="entry name" value="OMPR_PHOB"/>
    <property type="match status" value="1"/>
</dbReference>
<dbReference type="Pfam" id="PF00072">
    <property type="entry name" value="Response_reg"/>
    <property type="match status" value="1"/>
</dbReference>
<feature type="DNA-binding region" description="OmpR/PhoB-type" evidence="9">
    <location>
        <begin position="142"/>
        <end position="241"/>
    </location>
</feature>
<dbReference type="GO" id="GO:0045893">
    <property type="term" value="P:positive regulation of DNA-templated transcription"/>
    <property type="evidence" value="ECO:0007669"/>
    <property type="project" value="UniProtKB-ARBA"/>
</dbReference>
<evidence type="ECO:0000256" key="5">
    <source>
        <dbReference type="ARBA" id="ARBA00023015"/>
    </source>
</evidence>
<evidence type="ECO:0000256" key="8">
    <source>
        <dbReference type="PROSITE-ProRule" id="PRU00169"/>
    </source>
</evidence>
<protein>
    <submittedName>
        <fullName evidence="12">Response regulator transcription factor</fullName>
    </submittedName>
</protein>
<organism evidence="12">
    <name type="scientific">Methyloraptor flagellatus</name>
    <dbReference type="NCBI Taxonomy" id="3162530"/>
    <lineage>
        <taxon>Bacteria</taxon>
        <taxon>Pseudomonadati</taxon>
        <taxon>Pseudomonadota</taxon>
        <taxon>Alphaproteobacteria</taxon>
        <taxon>Hyphomicrobiales</taxon>
        <taxon>Ancalomicrobiaceae</taxon>
        <taxon>Methyloraptor</taxon>
    </lineage>
</organism>
<dbReference type="PANTHER" id="PTHR48111:SF50">
    <property type="entry name" value="KDP OPERON TRANSCRIPTIONAL REGULATORY PROTEIN KDPE"/>
    <property type="match status" value="1"/>
</dbReference>
<keyword evidence="7" id="KW-0804">Transcription</keyword>
<keyword evidence="4" id="KW-0902">Two-component regulatory system</keyword>
<dbReference type="KEGG" id="mflg:ABS361_18465"/>
<dbReference type="GO" id="GO:0005829">
    <property type="term" value="C:cytosol"/>
    <property type="evidence" value="ECO:0007669"/>
    <property type="project" value="TreeGrafter"/>
</dbReference>
<evidence type="ECO:0000256" key="3">
    <source>
        <dbReference type="ARBA" id="ARBA00022553"/>
    </source>
</evidence>
<name>A0AAU7X877_9HYPH</name>
<dbReference type="RefSeq" id="WP_407049111.1">
    <property type="nucleotide sequence ID" value="NZ_CP158568.1"/>
</dbReference>
<dbReference type="GO" id="GO:0032993">
    <property type="term" value="C:protein-DNA complex"/>
    <property type="evidence" value="ECO:0007669"/>
    <property type="project" value="TreeGrafter"/>
</dbReference>
<gene>
    <name evidence="12" type="ORF">ABS361_18465</name>
</gene>
<evidence type="ECO:0000256" key="4">
    <source>
        <dbReference type="ARBA" id="ARBA00023012"/>
    </source>
</evidence>
<feature type="domain" description="Response regulatory" evidence="10">
    <location>
        <begin position="19"/>
        <end position="132"/>
    </location>
</feature>
<evidence type="ECO:0000259" key="11">
    <source>
        <dbReference type="PROSITE" id="PS51755"/>
    </source>
</evidence>
<evidence type="ECO:0000256" key="9">
    <source>
        <dbReference type="PROSITE-ProRule" id="PRU01091"/>
    </source>
</evidence>
<dbReference type="CDD" id="cd00383">
    <property type="entry name" value="trans_reg_C"/>
    <property type="match status" value="1"/>
</dbReference>
<dbReference type="Pfam" id="PF00486">
    <property type="entry name" value="Trans_reg_C"/>
    <property type="match status" value="1"/>
</dbReference>
<reference evidence="12" key="1">
    <citation type="submission" date="2024-06" db="EMBL/GenBank/DDBJ databases">
        <title>Methylostella associata gen. nov., sp. nov., a novel Ancalomicrobiaceae-affiliated facultatively methylotrophic bacteria that feed on methanotrophs of the genus Methylococcus.</title>
        <authorList>
            <person name="Saltykova V."/>
            <person name="Danilova O.V."/>
            <person name="Oshkin I.Y."/>
            <person name="Belova S.E."/>
            <person name="Pimenov N.V."/>
            <person name="Dedysh S.N."/>
        </authorList>
    </citation>
    <scope>NUCLEOTIDE SEQUENCE</scope>
    <source>
        <strain evidence="12">S20</strain>
    </source>
</reference>
<proteinExistence type="predicted"/>
<feature type="domain" description="OmpR/PhoB-type" evidence="11">
    <location>
        <begin position="142"/>
        <end position="241"/>
    </location>
</feature>
<dbReference type="Gene3D" id="3.40.50.2300">
    <property type="match status" value="1"/>
</dbReference>
<dbReference type="PANTHER" id="PTHR48111">
    <property type="entry name" value="REGULATOR OF RPOS"/>
    <property type="match status" value="1"/>
</dbReference>
<evidence type="ECO:0000256" key="2">
    <source>
        <dbReference type="ARBA" id="ARBA00022490"/>
    </source>
</evidence>
<evidence type="ECO:0000256" key="7">
    <source>
        <dbReference type="ARBA" id="ARBA00023163"/>
    </source>
</evidence>
<dbReference type="FunFam" id="3.40.50.2300:FF:000021">
    <property type="entry name" value="Two-component system response regulator KdpE"/>
    <property type="match status" value="1"/>
</dbReference>
<dbReference type="InterPro" id="IPR001867">
    <property type="entry name" value="OmpR/PhoB-type_DNA-bd"/>
</dbReference>
<dbReference type="PROSITE" id="PS50110">
    <property type="entry name" value="RESPONSE_REGULATORY"/>
    <property type="match status" value="1"/>
</dbReference>
<dbReference type="SUPFAM" id="SSF52172">
    <property type="entry name" value="CheY-like"/>
    <property type="match status" value="1"/>
</dbReference>
<dbReference type="SMART" id="SM00862">
    <property type="entry name" value="Trans_reg_C"/>
    <property type="match status" value="1"/>
</dbReference>
<dbReference type="InterPro" id="IPR036388">
    <property type="entry name" value="WH-like_DNA-bd_sf"/>
</dbReference>
<keyword evidence="2" id="KW-0963">Cytoplasm</keyword>
<evidence type="ECO:0000256" key="6">
    <source>
        <dbReference type="ARBA" id="ARBA00023125"/>
    </source>
</evidence>
<dbReference type="InterPro" id="IPR011006">
    <property type="entry name" value="CheY-like_superfamily"/>
</dbReference>
<dbReference type="InterPro" id="IPR001789">
    <property type="entry name" value="Sig_transdc_resp-reg_receiver"/>
</dbReference>
<dbReference type="InterPro" id="IPR039420">
    <property type="entry name" value="WalR-like"/>
</dbReference>
<keyword evidence="6 9" id="KW-0238">DNA-binding</keyword>
<dbReference type="EMBL" id="CP158568">
    <property type="protein sequence ID" value="XBY44015.1"/>
    <property type="molecule type" value="Genomic_DNA"/>
</dbReference>
<dbReference type="CDD" id="cd17620">
    <property type="entry name" value="REC_OmpR_KdpE-like"/>
    <property type="match status" value="1"/>
</dbReference>
<keyword evidence="5" id="KW-0805">Transcription regulation</keyword>
<evidence type="ECO:0000313" key="12">
    <source>
        <dbReference type="EMBL" id="XBY44015.1"/>
    </source>
</evidence>
<dbReference type="Gene3D" id="1.10.10.10">
    <property type="entry name" value="Winged helix-like DNA-binding domain superfamily/Winged helix DNA-binding domain"/>
    <property type="match status" value="1"/>
</dbReference>
<dbReference type="GO" id="GO:0000987">
    <property type="term" value="F:cis-regulatory region sequence-specific DNA binding"/>
    <property type="evidence" value="ECO:0007669"/>
    <property type="project" value="UniProtKB-ARBA"/>
</dbReference>
<sequence>MTGAQITGSTAGSHGTGLRILAVDDEPEIVRFLKVALSTAGYEVIAADTGREAVRLVAARAPDVVVLDLGLPDMDGKQVIEAVRAFSKVPIVVLSARDREAEKIAALDLGADDYIEKPFGIGELMARLRTATRHAAVEKREPARVEVGDLVVDLERRLVTRAGEPVKLTPKEYDLVAVLARHAGRVVTHRQILTAVWGPAHTDDTQYLRVFIGQIRTKIEADPSNPAVIRTEPGVGYRFAEADA</sequence>
<dbReference type="GO" id="GO:0042802">
    <property type="term" value="F:identical protein binding"/>
    <property type="evidence" value="ECO:0007669"/>
    <property type="project" value="UniProtKB-ARBA"/>
</dbReference>
<feature type="modified residue" description="4-aspartylphosphate" evidence="8">
    <location>
        <position position="68"/>
    </location>
</feature>
<dbReference type="SMART" id="SM00448">
    <property type="entry name" value="REC"/>
    <property type="match status" value="1"/>
</dbReference>
<dbReference type="AlphaFoldDB" id="A0AAU7X877"/>
<evidence type="ECO:0000259" key="10">
    <source>
        <dbReference type="PROSITE" id="PS50110"/>
    </source>
</evidence>
<dbReference type="GO" id="GO:0000156">
    <property type="term" value="F:phosphorelay response regulator activity"/>
    <property type="evidence" value="ECO:0007669"/>
    <property type="project" value="TreeGrafter"/>
</dbReference>